<dbReference type="EMBL" id="QXDC01000003">
    <property type="protein sequence ID" value="RIA44192.1"/>
    <property type="molecule type" value="Genomic_DNA"/>
</dbReference>
<dbReference type="AlphaFoldDB" id="A0A397P4L7"/>
<sequence length="69" mass="7847">MCDQVVHQWVEPASALLVSIQYFDNKRLILTDFAVQNGITRHVSRNLLCGYSDQKLRCTLVQSGNRAKP</sequence>
<accession>A0A397P4L7</accession>
<protein>
    <submittedName>
        <fullName evidence="1">Uncharacterized protein</fullName>
    </submittedName>
</protein>
<gene>
    <name evidence="1" type="ORF">DFR49_2430</name>
</gene>
<dbReference type="Proteomes" id="UP000266568">
    <property type="component" value="Unassembled WGS sequence"/>
</dbReference>
<comment type="caution">
    <text evidence="1">The sequence shown here is derived from an EMBL/GenBank/DDBJ whole genome shotgun (WGS) entry which is preliminary data.</text>
</comment>
<reference evidence="1 2" key="1">
    <citation type="submission" date="2018-08" db="EMBL/GenBank/DDBJ databases">
        <title>Genomic Encyclopedia of Type Strains, Phase IV (KMG-IV): sequencing the most valuable type-strain genomes for metagenomic binning, comparative biology and taxonomic classification.</title>
        <authorList>
            <person name="Goeker M."/>
        </authorList>
    </citation>
    <scope>NUCLEOTIDE SEQUENCE [LARGE SCALE GENOMIC DNA]</scope>
    <source>
        <strain evidence="1 2">DSM 25527</strain>
    </source>
</reference>
<evidence type="ECO:0000313" key="1">
    <source>
        <dbReference type="EMBL" id="RIA44192.1"/>
    </source>
</evidence>
<name>A0A397P4L7_9SPHN</name>
<keyword evidence="2" id="KW-1185">Reference proteome</keyword>
<proteinExistence type="predicted"/>
<organism evidence="1 2">
    <name type="scientific">Hephaestia caeni</name>
    <dbReference type="NCBI Taxonomy" id="645617"/>
    <lineage>
        <taxon>Bacteria</taxon>
        <taxon>Pseudomonadati</taxon>
        <taxon>Pseudomonadota</taxon>
        <taxon>Alphaproteobacteria</taxon>
        <taxon>Sphingomonadales</taxon>
        <taxon>Sphingomonadaceae</taxon>
        <taxon>Hephaestia</taxon>
    </lineage>
</organism>
<evidence type="ECO:0000313" key="2">
    <source>
        <dbReference type="Proteomes" id="UP000266568"/>
    </source>
</evidence>